<accession>A0A367J761</accession>
<dbReference type="Proteomes" id="UP000253551">
    <property type="component" value="Unassembled WGS sequence"/>
</dbReference>
<protein>
    <submittedName>
        <fullName evidence="1">Uncharacterized protein</fullName>
    </submittedName>
</protein>
<gene>
    <name evidence="1" type="ORF">CU098_004977</name>
</gene>
<organism evidence="1 2">
    <name type="scientific">Rhizopus stolonifer</name>
    <name type="common">Rhizopus nigricans</name>
    <dbReference type="NCBI Taxonomy" id="4846"/>
    <lineage>
        <taxon>Eukaryota</taxon>
        <taxon>Fungi</taxon>
        <taxon>Fungi incertae sedis</taxon>
        <taxon>Mucoromycota</taxon>
        <taxon>Mucoromycotina</taxon>
        <taxon>Mucoromycetes</taxon>
        <taxon>Mucorales</taxon>
        <taxon>Mucorineae</taxon>
        <taxon>Rhizopodaceae</taxon>
        <taxon>Rhizopus</taxon>
    </lineage>
</organism>
<dbReference type="AlphaFoldDB" id="A0A367J761"/>
<dbReference type="OrthoDB" id="2288255at2759"/>
<keyword evidence="2" id="KW-1185">Reference proteome</keyword>
<evidence type="ECO:0000313" key="1">
    <source>
        <dbReference type="EMBL" id="RCH85740.1"/>
    </source>
</evidence>
<comment type="caution">
    <text evidence="1">The sequence shown here is derived from an EMBL/GenBank/DDBJ whole genome shotgun (WGS) entry which is preliminary data.</text>
</comment>
<proteinExistence type="predicted"/>
<reference evidence="1 2" key="1">
    <citation type="journal article" date="2018" name="G3 (Bethesda)">
        <title>Phylogenetic and Phylogenomic Definition of Rhizopus Species.</title>
        <authorList>
            <person name="Gryganskyi A.P."/>
            <person name="Golan J."/>
            <person name="Dolatabadi S."/>
            <person name="Mondo S."/>
            <person name="Robb S."/>
            <person name="Idnurm A."/>
            <person name="Muszewska A."/>
            <person name="Steczkiewicz K."/>
            <person name="Masonjones S."/>
            <person name="Liao H.L."/>
            <person name="Gajdeczka M.T."/>
            <person name="Anike F."/>
            <person name="Vuek A."/>
            <person name="Anishchenko I.M."/>
            <person name="Voigt K."/>
            <person name="de Hoog G.S."/>
            <person name="Smith M.E."/>
            <person name="Heitman J."/>
            <person name="Vilgalys R."/>
            <person name="Stajich J.E."/>
        </authorList>
    </citation>
    <scope>NUCLEOTIDE SEQUENCE [LARGE SCALE GENOMIC DNA]</scope>
    <source>
        <strain evidence="1 2">LSU 92-RS-03</strain>
    </source>
</reference>
<dbReference type="EMBL" id="PJQM01004098">
    <property type="protein sequence ID" value="RCH85740.1"/>
    <property type="molecule type" value="Genomic_DNA"/>
</dbReference>
<feature type="non-terminal residue" evidence="1">
    <location>
        <position position="1"/>
    </location>
</feature>
<evidence type="ECO:0000313" key="2">
    <source>
        <dbReference type="Proteomes" id="UP000253551"/>
    </source>
</evidence>
<sequence>KVVDDEMKMLAEKSCYEHPVHSMIIEVNDPIWEGYFTTTELNEIKSFRLKDLPNIPEEVEEYLNKYNKNWKSGKELYEYADDQKHDPITQFNFKWIRESIMRASELFFYKDTLNLNGLSESDLLHEVWPFIYRIFRDREIKACLGERSSAAVALGRNEDRCLEAVERRSRKAIGAKVDILFKICKEELGSCEVGKDNITIVDDKYFDDGLVKLPKTLRNMLSLLTQKNPAQVNNLSTAGFLLRGLLWNFTLSTFAVDFLPLLEAAWKGKEVMKNNVETLNNRKRKVAELNAITKDISASLPYSFVRNSCN</sequence>
<name>A0A367J761_RHIST</name>